<keyword evidence="3" id="KW-1003">Cell membrane</keyword>
<evidence type="ECO:0000313" key="10">
    <source>
        <dbReference type="EMBL" id="QIJ72862.1"/>
    </source>
</evidence>
<dbReference type="Gene3D" id="1.20.81.30">
    <property type="entry name" value="Type II secretion system (T2SS), domain F"/>
    <property type="match status" value="2"/>
</dbReference>
<evidence type="ECO:0000256" key="6">
    <source>
        <dbReference type="ARBA" id="ARBA00022989"/>
    </source>
</evidence>
<dbReference type="PRINTS" id="PR00812">
    <property type="entry name" value="BCTERIALGSPF"/>
</dbReference>
<feature type="domain" description="Type II secretion system protein GspF" evidence="9">
    <location>
        <begin position="49"/>
        <end position="171"/>
    </location>
</feature>
<evidence type="ECO:0000256" key="8">
    <source>
        <dbReference type="SAM" id="Phobius"/>
    </source>
</evidence>
<dbReference type="PANTHER" id="PTHR30012">
    <property type="entry name" value="GENERAL SECRETION PATHWAY PROTEIN"/>
    <property type="match status" value="1"/>
</dbReference>
<dbReference type="InterPro" id="IPR003004">
    <property type="entry name" value="GspF/PilC"/>
</dbReference>
<feature type="domain" description="Type II secretion system protein GspF" evidence="9">
    <location>
        <begin position="251"/>
        <end position="373"/>
    </location>
</feature>
<keyword evidence="7 8" id="KW-0472">Membrane</keyword>
<dbReference type="PANTHER" id="PTHR30012:SF7">
    <property type="entry name" value="PROTEIN TRANSPORT PROTEIN HOFC HOMOLOG"/>
    <property type="match status" value="1"/>
</dbReference>
<evidence type="ECO:0000256" key="4">
    <source>
        <dbReference type="ARBA" id="ARBA00022519"/>
    </source>
</evidence>
<name>A0A6G7PYX4_9BACT</name>
<feature type="transmembrane region" description="Helical" evidence="8">
    <location>
        <begin position="354"/>
        <end position="374"/>
    </location>
</feature>
<dbReference type="Proteomes" id="UP000502179">
    <property type="component" value="Chromosome"/>
</dbReference>
<evidence type="ECO:0000313" key="11">
    <source>
        <dbReference type="Proteomes" id="UP000502179"/>
    </source>
</evidence>
<sequence>MEAPDERLVRLHLRRLKITPIKIKPKSKGLTDYIPFLRPKVKAKELVVFTRQLATMINAGLPLVQALDALAHQQENKTFKEIIQNIKADVEGGLSLTEALKKHKCFDNLYTNMVQAGEMGGNLDEVLMRLATYMEKSLKLKKKIKGALTYPAIVVSISVIVVTIILLFVIPVFEKMFSDFGKALPLPTQIVIAISNFVKNYILAIIGGIILGSMALKRYYATEKGRRQIDALILRVPVFGPLIRKVAVAKFARTLGTLINSGVSIIEALKVAAATAGNKVVEEAILNVRANITEGRSIADPLEESGIFPHMVVQMVAVGESTGALDTMLNKVAEFFEDEVDATVEALTSMIEPFMIVFLGGTIGGIIVAMYLPIFQIGDIVSGH</sequence>
<evidence type="ECO:0000256" key="5">
    <source>
        <dbReference type="ARBA" id="ARBA00022692"/>
    </source>
</evidence>
<comment type="subcellular location">
    <subcellularLocation>
        <location evidence="1">Cell inner membrane</location>
        <topology evidence="1">Multi-pass membrane protein</topology>
    </subcellularLocation>
</comment>
<evidence type="ECO:0000259" key="9">
    <source>
        <dbReference type="Pfam" id="PF00482"/>
    </source>
</evidence>
<dbReference type="FunFam" id="1.20.81.30:FF:000001">
    <property type="entry name" value="Type II secretion system protein F"/>
    <property type="match status" value="2"/>
</dbReference>
<reference evidence="10 11" key="1">
    <citation type="submission" date="2020-02" db="EMBL/GenBank/DDBJ databases">
        <title>Genome analysis of Thermosulfuriphilus ammonigenes ST65T, an anaerobic thermophilic chemolithoautotrophic bacterium isolated from a deep-sea hydrothermal vent.</title>
        <authorList>
            <person name="Slobodkina G."/>
            <person name="Allioux M."/>
            <person name="Merkel A."/>
            <person name="Alain K."/>
            <person name="Jebbar M."/>
            <person name="Slobodkin A."/>
        </authorList>
    </citation>
    <scope>NUCLEOTIDE SEQUENCE [LARGE SCALE GENOMIC DNA]</scope>
    <source>
        <strain evidence="10 11">ST65</strain>
    </source>
</reference>
<protein>
    <submittedName>
        <fullName evidence="10">Type II secretion system F family protein</fullName>
    </submittedName>
</protein>
<feature type="transmembrane region" description="Helical" evidence="8">
    <location>
        <begin position="190"/>
        <end position="216"/>
    </location>
</feature>
<feature type="transmembrane region" description="Helical" evidence="8">
    <location>
        <begin position="147"/>
        <end position="170"/>
    </location>
</feature>
<keyword evidence="6 8" id="KW-1133">Transmembrane helix</keyword>
<dbReference type="InterPro" id="IPR018076">
    <property type="entry name" value="T2SS_GspF_dom"/>
</dbReference>
<dbReference type="AlphaFoldDB" id="A0A6G7PYX4"/>
<comment type="similarity">
    <text evidence="2">Belongs to the GSP F family.</text>
</comment>
<keyword evidence="11" id="KW-1185">Reference proteome</keyword>
<keyword evidence="5 8" id="KW-0812">Transmembrane</keyword>
<dbReference type="GO" id="GO:0015628">
    <property type="term" value="P:protein secretion by the type II secretion system"/>
    <property type="evidence" value="ECO:0007669"/>
    <property type="project" value="TreeGrafter"/>
</dbReference>
<gene>
    <name evidence="10" type="ORF">G4V39_05790</name>
</gene>
<evidence type="ECO:0000256" key="1">
    <source>
        <dbReference type="ARBA" id="ARBA00004429"/>
    </source>
</evidence>
<dbReference type="GO" id="GO:0005886">
    <property type="term" value="C:plasma membrane"/>
    <property type="evidence" value="ECO:0007669"/>
    <property type="project" value="UniProtKB-SubCell"/>
</dbReference>
<accession>A0A6G7PYX4</accession>
<evidence type="ECO:0000256" key="3">
    <source>
        <dbReference type="ARBA" id="ARBA00022475"/>
    </source>
</evidence>
<keyword evidence="4" id="KW-0997">Cell inner membrane</keyword>
<evidence type="ECO:0000256" key="2">
    <source>
        <dbReference type="ARBA" id="ARBA00005745"/>
    </source>
</evidence>
<dbReference type="EMBL" id="CP048877">
    <property type="protein sequence ID" value="QIJ72862.1"/>
    <property type="molecule type" value="Genomic_DNA"/>
</dbReference>
<evidence type="ECO:0000256" key="7">
    <source>
        <dbReference type="ARBA" id="ARBA00023136"/>
    </source>
</evidence>
<dbReference type="Pfam" id="PF00482">
    <property type="entry name" value="T2SSF"/>
    <property type="match status" value="2"/>
</dbReference>
<organism evidence="10 11">
    <name type="scientific">Thermosulfuriphilus ammonigenes</name>
    <dbReference type="NCBI Taxonomy" id="1936021"/>
    <lineage>
        <taxon>Bacteria</taxon>
        <taxon>Pseudomonadati</taxon>
        <taxon>Thermodesulfobacteriota</taxon>
        <taxon>Thermodesulfobacteria</taxon>
        <taxon>Thermodesulfobacteriales</taxon>
        <taxon>Thermodesulfobacteriaceae</taxon>
        <taxon>Thermosulfuriphilus</taxon>
    </lineage>
</organism>
<proteinExistence type="inferred from homology"/>
<dbReference type="KEGG" id="tav:G4V39_05790"/>
<dbReference type="InterPro" id="IPR042094">
    <property type="entry name" value="T2SS_GspF_sf"/>
</dbReference>